<dbReference type="PANTHER" id="PTHR47315">
    <property type="entry name" value="FIBROUS SHEATH INTERACTING PROTEIN 2"/>
    <property type="match status" value="1"/>
</dbReference>
<reference evidence="1 2" key="1">
    <citation type="journal article" date="2019" name="PLoS ONE">
        <title>Genomic analyses reveal an absence of contemporary introgressive admixture between fin whales and blue whales, despite known hybrids.</title>
        <authorList>
            <person name="Westbury M.V."/>
            <person name="Petersen B."/>
            <person name="Lorenzen E.D."/>
        </authorList>
    </citation>
    <scope>NUCLEOTIDE SEQUENCE [LARGE SCALE GENOMIC DNA]</scope>
    <source>
        <strain evidence="1">FinWhale-01</strain>
    </source>
</reference>
<gene>
    <name evidence="1" type="ORF">E2I00_000872</name>
</gene>
<keyword evidence="2" id="KW-1185">Reference proteome</keyword>
<dbReference type="InterPro" id="IPR038891">
    <property type="entry name" value="FSIP2"/>
</dbReference>
<protein>
    <submittedName>
        <fullName evidence="1">Uncharacterized protein</fullName>
    </submittedName>
</protein>
<dbReference type="EMBL" id="SGJD01000433">
    <property type="protein sequence ID" value="KAB0405206.1"/>
    <property type="molecule type" value="Genomic_DNA"/>
</dbReference>
<proteinExistence type="predicted"/>
<comment type="caution">
    <text evidence="1">The sequence shown here is derived from an EMBL/GenBank/DDBJ whole genome shotgun (WGS) entry which is preliminary data.</text>
</comment>
<dbReference type="AlphaFoldDB" id="A0A6A1QFP5"/>
<organism evidence="1 2">
    <name type="scientific">Balaenoptera physalus</name>
    <name type="common">Fin whale</name>
    <name type="synonym">Balaena physalus</name>
    <dbReference type="NCBI Taxonomy" id="9770"/>
    <lineage>
        <taxon>Eukaryota</taxon>
        <taxon>Metazoa</taxon>
        <taxon>Chordata</taxon>
        <taxon>Craniata</taxon>
        <taxon>Vertebrata</taxon>
        <taxon>Euteleostomi</taxon>
        <taxon>Mammalia</taxon>
        <taxon>Eutheria</taxon>
        <taxon>Laurasiatheria</taxon>
        <taxon>Artiodactyla</taxon>
        <taxon>Whippomorpha</taxon>
        <taxon>Cetacea</taxon>
        <taxon>Mysticeti</taxon>
        <taxon>Balaenopteridae</taxon>
        <taxon>Balaenoptera</taxon>
    </lineage>
</organism>
<accession>A0A6A1QFP5</accession>
<evidence type="ECO:0000313" key="2">
    <source>
        <dbReference type="Proteomes" id="UP000437017"/>
    </source>
</evidence>
<name>A0A6A1QFP5_BALPH</name>
<sequence length="142" mass="16143">MYYLLLGEIYDYQVESLVTGELATSSYSSLQEENIIRNVLDTINNSHDLPSCITVLPRSLLEDTIYKLLAHMFPSSETETEPNEEEVPPDYEFVNSASKLTDDIITEISEHEIRLAKAEEHVESWQLGAIDNFVDSICNNII</sequence>
<dbReference type="Proteomes" id="UP000437017">
    <property type="component" value="Unassembled WGS sequence"/>
</dbReference>
<dbReference type="PANTHER" id="PTHR47315:SF3">
    <property type="entry name" value="FIBROUS SHEATH-INTERACTING PROTEIN 2-LIKE"/>
    <property type="match status" value="1"/>
</dbReference>
<evidence type="ECO:0000313" key="1">
    <source>
        <dbReference type="EMBL" id="KAB0405206.1"/>
    </source>
</evidence>